<organism evidence="1">
    <name type="scientific">Anguilla anguilla</name>
    <name type="common">European freshwater eel</name>
    <name type="synonym">Muraena anguilla</name>
    <dbReference type="NCBI Taxonomy" id="7936"/>
    <lineage>
        <taxon>Eukaryota</taxon>
        <taxon>Metazoa</taxon>
        <taxon>Chordata</taxon>
        <taxon>Craniata</taxon>
        <taxon>Vertebrata</taxon>
        <taxon>Euteleostomi</taxon>
        <taxon>Actinopterygii</taxon>
        <taxon>Neopterygii</taxon>
        <taxon>Teleostei</taxon>
        <taxon>Anguilliformes</taxon>
        <taxon>Anguillidae</taxon>
        <taxon>Anguilla</taxon>
    </lineage>
</organism>
<dbReference type="AlphaFoldDB" id="A0A0E9SW04"/>
<sequence>MHRRYFLHFILYVSQEQIDQQFLLVC</sequence>
<reference evidence="1" key="1">
    <citation type="submission" date="2014-11" db="EMBL/GenBank/DDBJ databases">
        <authorList>
            <person name="Amaro Gonzalez C."/>
        </authorList>
    </citation>
    <scope>NUCLEOTIDE SEQUENCE</scope>
</reference>
<reference evidence="1" key="2">
    <citation type="journal article" date="2015" name="Fish Shellfish Immunol.">
        <title>Early steps in the European eel (Anguilla anguilla)-Vibrio vulnificus interaction in the gills: Role of the RtxA13 toxin.</title>
        <authorList>
            <person name="Callol A."/>
            <person name="Pajuelo D."/>
            <person name="Ebbesson L."/>
            <person name="Teles M."/>
            <person name="MacKenzie S."/>
            <person name="Amaro C."/>
        </authorList>
    </citation>
    <scope>NUCLEOTIDE SEQUENCE</scope>
</reference>
<dbReference type="EMBL" id="GBXM01063155">
    <property type="protein sequence ID" value="JAH45422.1"/>
    <property type="molecule type" value="Transcribed_RNA"/>
</dbReference>
<proteinExistence type="predicted"/>
<protein>
    <submittedName>
        <fullName evidence="1">Uncharacterized protein</fullName>
    </submittedName>
</protein>
<accession>A0A0E9SW04</accession>
<evidence type="ECO:0000313" key="1">
    <source>
        <dbReference type="EMBL" id="JAH45422.1"/>
    </source>
</evidence>
<name>A0A0E9SW04_ANGAN</name>